<dbReference type="PANTHER" id="PTHR38813">
    <property type="match status" value="1"/>
</dbReference>
<evidence type="ECO:0000313" key="3">
    <source>
        <dbReference type="Proteomes" id="UP000032309"/>
    </source>
</evidence>
<comment type="caution">
    <text evidence="2">The sequence shown here is derived from an EMBL/GenBank/DDBJ whole genome shotgun (WGS) entry which is preliminary data.</text>
</comment>
<evidence type="ECO:0000313" key="2">
    <source>
        <dbReference type="EMBL" id="GAN34419.1"/>
    </source>
</evidence>
<protein>
    <submittedName>
        <fullName evidence="2">Plasmid stabilization system</fullName>
    </submittedName>
</protein>
<dbReference type="SUPFAM" id="SSF143011">
    <property type="entry name" value="RelE-like"/>
    <property type="match status" value="1"/>
</dbReference>
<dbReference type="PANTHER" id="PTHR38813:SF1">
    <property type="entry name" value="TOXIN RELE1-RELATED"/>
    <property type="match status" value="1"/>
</dbReference>
<reference evidence="3" key="1">
    <citation type="journal article" date="2015" name="Genome Announc.">
        <title>Draft Genome Sequence of an Anaerobic Ammonium-Oxidizing Bacterium, "Candidatus Brocadia sinica".</title>
        <authorList>
            <person name="Oshiki M."/>
            <person name="Shinyako-Hata K."/>
            <person name="Satoh H."/>
            <person name="Okabe S."/>
        </authorList>
    </citation>
    <scope>NUCLEOTIDE SEQUENCE [LARGE SCALE GENOMIC DNA]</scope>
    <source>
        <strain evidence="3">JPN1</strain>
    </source>
</reference>
<sequence length="87" mass="10240">MGSYKIEPRGSLEHDLRKIDRQFIPKILDAIGGLADNPFPVQSRKMKGSETSYRLRIGDYRVIYQVDTENKAVVIYHVRLRKDVYKW</sequence>
<dbReference type="Proteomes" id="UP000032309">
    <property type="component" value="Unassembled WGS sequence"/>
</dbReference>
<dbReference type="InterPro" id="IPR007712">
    <property type="entry name" value="RelE/ParE_toxin"/>
</dbReference>
<proteinExistence type="predicted"/>
<dbReference type="Gene3D" id="3.30.2310.20">
    <property type="entry name" value="RelE-like"/>
    <property type="match status" value="1"/>
</dbReference>
<dbReference type="EMBL" id="BAFN01000001">
    <property type="protein sequence ID" value="GAN34419.1"/>
    <property type="molecule type" value="Genomic_DNA"/>
</dbReference>
<dbReference type="Pfam" id="PF05016">
    <property type="entry name" value="ParE_toxin"/>
    <property type="match status" value="1"/>
</dbReference>
<name>A0ABQ0K067_9BACT</name>
<accession>A0ABQ0K067</accession>
<dbReference type="InterPro" id="IPR052747">
    <property type="entry name" value="TA_system_RelE_toxin"/>
</dbReference>
<keyword evidence="1" id="KW-1277">Toxin-antitoxin system</keyword>
<gene>
    <name evidence="2" type="ORF">BROSI_A2955</name>
</gene>
<organism evidence="2 3">
    <name type="scientific">Candidatus Brocadia sinica JPN1</name>
    <dbReference type="NCBI Taxonomy" id="1197129"/>
    <lineage>
        <taxon>Bacteria</taxon>
        <taxon>Pseudomonadati</taxon>
        <taxon>Planctomycetota</taxon>
        <taxon>Candidatus Brocadiia</taxon>
        <taxon>Candidatus Brocadiales</taxon>
        <taxon>Candidatus Brocadiaceae</taxon>
        <taxon>Candidatus Brocadia</taxon>
    </lineage>
</organism>
<evidence type="ECO:0000256" key="1">
    <source>
        <dbReference type="ARBA" id="ARBA00022649"/>
    </source>
</evidence>
<dbReference type="RefSeq" id="WP_082059218.1">
    <property type="nucleotide sequence ID" value="NZ_BAFN01000001.1"/>
</dbReference>
<keyword evidence="3" id="KW-1185">Reference proteome</keyword>
<dbReference type="InterPro" id="IPR035093">
    <property type="entry name" value="RelE/ParE_toxin_dom_sf"/>
</dbReference>